<feature type="domain" description="Large polyvalent protein-associated" evidence="1">
    <location>
        <begin position="19"/>
        <end position="143"/>
    </location>
</feature>
<dbReference type="Pfam" id="PF18798">
    <property type="entry name" value="LPD3"/>
    <property type="match status" value="1"/>
</dbReference>
<dbReference type="RefSeq" id="WP_052062412.1">
    <property type="nucleotide sequence ID" value="NZ_JRMP02000004.1"/>
</dbReference>
<name>A0A347W379_9HELI</name>
<organism evidence="3 4">
    <name type="scientific">Helicobacter saguini</name>
    <dbReference type="NCBI Taxonomy" id="1548018"/>
    <lineage>
        <taxon>Bacteria</taxon>
        <taxon>Pseudomonadati</taxon>
        <taxon>Campylobacterota</taxon>
        <taxon>Epsilonproteobacteria</taxon>
        <taxon>Campylobacterales</taxon>
        <taxon>Helicobacteraceae</taxon>
        <taxon>Helicobacter</taxon>
    </lineage>
</organism>
<keyword evidence="4" id="KW-1185">Reference proteome</keyword>
<dbReference type="Proteomes" id="UP000029714">
    <property type="component" value="Unassembled WGS sequence"/>
</dbReference>
<evidence type="ECO:0000313" key="3">
    <source>
        <dbReference type="EMBL" id="TLD94990.1"/>
    </source>
</evidence>
<dbReference type="AlphaFoldDB" id="A0A347W379"/>
<reference evidence="3 4" key="1">
    <citation type="journal article" date="2014" name="Genome Announc.">
        <title>Draft genome sequences of eight enterohepatic helicobacter species isolated from both laboratory and wild rodents.</title>
        <authorList>
            <person name="Sheh A."/>
            <person name="Shen Z."/>
            <person name="Fox J.G."/>
        </authorList>
    </citation>
    <scope>NUCLEOTIDE SEQUENCE [LARGE SCALE GENOMIC DNA]</scope>
    <source>
        <strain evidence="3 4">MIT 97-6194</strain>
    </source>
</reference>
<dbReference type="EMBL" id="QBIU01000001">
    <property type="protein sequence ID" value="MWV69329.1"/>
    <property type="molecule type" value="Genomic_DNA"/>
</dbReference>
<evidence type="ECO:0000259" key="1">
    <source>
        <dbReference type="Pfam" id="PF18798"/>
    </source>
</evidence>
<sequence>MAKDSNKLLEIQTTNNVKTRPQLREILHANLEPFINKPIRNKHDGRVAILTKKGVSKISSDTAMDKSAANGFNDNEHIAAAEQILNLYKNARLKEIQLDLKNDKVDILIPRYIAILKLNGKKIQILITLKETLYGKNKGNRIYSIELKNIAKL</sequence>
<protein>
    <recommendedName>
        <fullName evidence="1">Large polyvalent protein-associated domain-containing protein</fullName>
    </recommendedName>
</protein>
<reference evidence="3" key="3">
    <citation type="submission" date="2018-04" db="EMBL/GenBank/DDBJ databases">
        <authorList>
            <person name="Sheh A."/>
            <person name="Shen Z."/>
            <person name="Mannion A.J."/>
            <person name="Fox J.G."/>
        </authorList>
    </citation>
    <scope>NUCLEOTIDE SEQUENCE</scope>
    <source>
        <strain evidence="3">MIT 97-6194</strain>
    </source>
</reference>
<dbReference type="InterPro" id="IPR040824">
    <property type="entry name" value="LPD3"/>
</dbReference>
<gene>
    <name evidence="2" type="ORF">DCO61_04710</name>
    <name evidence="3" type="ORF">LS64_003460</name>
</gene>
<evidence type="ECO:0000313" key="5">
    <source>
        <dbReference type="Proteomes" id="UP000477070"/>
    </source>
</evidence>
<accession>A0A347W379</accession>
<dbReference type="Proteomes" id="UP000477070">
    <property type="component" value="Unassembled WGS sequence"/>
</dbReference>
<evidence type="ECO:0000313" key="4">
    <source>
        <dbReference type="Proteomes" id="UP000029714"/>
    </source>
</evidence>
<reference evidence="2 5" key="4">
    <citation type="submission" date="2019-12" db="EMBL/GenBank/DDBJ databases">
        <title>Multi-Generational Helicobacter saguini Isolates.</title>
        <authorList>
            <person name="Mannion A."/>
            <person name="Shen Z."/>
            <person name="Fox J.G."/>
        </authorList>
    </citation>
    <scope>NUCLEOTIDE SEQUENCE [LARGE SCALE GENOMIC DNA]</scope>
    <source>
        <strain evidence="2">16-048</strain>
        <strain evidence="5">16-048 (F4)</strain>
    </source>
</reference>
<dbReference type="EMBL" id="JRMP02000004">
    <property type="protein sequence ID" value="TLD94990.1"/>
    <property type="molecule type" value="Genomic_DNA"/>
</dbReference>
<comment type="caution">
    <text evidence="3">The sequence shown here is derived from an EMBL/GenBank/DDBJ whole genome shotgun (WGS) entry which is preliminary data.</text>
</comment>
<proteinExistence type="predicted"/>
<evidence type="ECO:0000313" key="2">
    <source>
        <dbReference type="EMBL" id="MWV69329.1"/>
    </source>
</evidence>
<reference evidence="3 4" key="2">
    <citation type="journal article" date="2016" name="Infect. Immun.">
        <title>Helicobacter saguini, a Novel Helicobacter Isolated from Cotton-Top Tamarins with Ulcerative Colitis, Has Proinflammatory Properties and Induces Typhlocolitis and Dysplasia in Gnotobiotic IL-10-/- Mice.</title>
        <authorList>
            <person name="Shen Z."/>
            <person name="Mannion A."/>
            <person name="Whary M.T."/>
            <person name="Muthupalani S."/>
            <person name="Sheh A."/>
            <person name="Feng Y."/>
            <person name="Gong G."/>
            <person name="Vandamme P."/>
            <person name="Holcombe H.R."/>
            <person name="Paster B.J."/>
            <person name="Fox J.G."/>
        </authorList>
    </citation>
    <scope>NUCLEOTIDE SEQUENCE [LARGE SCALE GENOMIC DNA]</scope>
    <source>
        <strain evidence="3 4">MIT 97-6194</strain>
    </source>
</reference>